<dbReference type="InterPro" id="IPR036411">
    <property type="entry name" value="TorD-like_sf"/>
</dbReference>
<sequence>MQDSSTLARALYYDFFAGFFLYELVGERKNLFLQQIDILATSPITESDSESFAMLKAYLLKADSNELLREYTQTFNLPFSTHFLPQADTSSTQHSKKSKRPKIPNPQIFLYLSHYLEGCLNGESLLKAKALVKKTHFRLNAQEFKETEEHFGFLLLLMRHILTDSQDSHTHTTNERYNAQRDTLLKEIFTQAIAPMGFPIAKALGAREDLVCYHLVGLLLESFLTLEQHIIS</sequence>
<dbReference type="InterPro" id="IPR050289">
    <property type="entry name" value="TorD/DmsD_chaperones"/>
</dbReference>
<dbReference type="Proteomes" id="UP000256514">
    <property type="component" value="Unassembled WGS sequence"/>
</dbReference>
<dbReference type="PANTHER" id="PTHR34227">
    <property type="entry name" value="CHAPERONE PROTEIN YCDY"/>
    <property type="match status" value="1"/>
</dbReference>
<dbReference type="PANTHER" id="PTHR34227:SF13">
    <property type="entry name" value="TAT PROOFREADING CHAPERONE DMSD-RELATED"/>
    <property type="match status" value="1"/>
</dbReference>
<dbReference type="Gene3D" id="1.10.3480.10">
    <property type="entry name" value="TorD-like"/>
    <property type="match status" value="1"/>
</dbReference>
<keyword evidence="1" id="KW-0143">Chaperone</keyword>
<proteinExistence type="predicted"/>
<evidence type="ECO:0000256" key="1">
    <source>
        <dbReference type="ARBA" id="ARBA00023186"/>
    </source>
</evidence>
<evidence type="ECO:0000313" key="2">
    <source>
        <dbReference type="EMBL" id="RDU66046.1"/>
    </source>
</evidence>
<reference evidence="2 3" key="1">
    <citation type="submission" date="2018-04" db="EMBL/GenBank/DDBJ databases">
        <title>Novel Campyloabacter and Helicobacter Species and Strains.</title>
        <authorList>
            <person name="Mannion A.J."/>
            <person name="Shen Z."/>
            <person name="Fox J.G."/>
        </authorList>
    </citation>
    <scope>NUCLEOTIDE SEQUENCE [LARGE SCALE GENOMIC DNA]</scope>
    <source>
        <strain evidence="2 3">MIT 12-6600</strain>
    </source>
</reference>
<dbReference type="AlphaFoldDB" id="A0A3D8IM91"/>
<organism evidence="2 3">
    <name type="scientific">Helicobacter equorum</name>
    <dbReference type="NCBI Taxonomy" id="361872"/>
    <lineage>
        <taxon>Bacteria</taxon>
        <taxon>Pseudomonadati</taxon>
        <taxon>Campylobacterota</taxon>
        <taxon>Epsilonproteobacteria</taxon>
        <taxon>Campylobacterales</taxon>
        <taxon>Helicobacteraceae</taxon>
        <taxon>Helicobacter</taxon>
    </lineage>
</organism>
<comment type="caution">
    <text evidence="2">The sequence shown here is derived from an EMBL/GenBank/DDBJ whole genome shotgun (WGS) entry which is preliminary data.</text>
</comment>
<protein>
    <submittedName>
        <fullName evidence="2">Uncharacterized protein</fullName>
    </submittedName>
</protein>
<dbReference type="InterPro" id="IPR020945">
    <property type="entry name" value="DMSO/NO3_reduct_chaperone"/>
</dbReference>
<accession>A0A3D8IM91</accession>
<gene>
    <name evidence="2" type="ORF">CQA54_08090</name>
</gene>
<dbReference type="OrthoDB" id="5323436at2"/>
<evidence type="ECO:0000313" key="3">
    <source>
        <dbReference type="Proteomes" id="UP000256514"/>
    </source>
</evidence>
<dbReference type="SUPFAM" id="SSF89155">
    <property type="entry name" value="TorD-like"/>
    <property type="match status" value="2"/>
</dbReference>
<keyword evidence="3" id="KW-1185">Reference proteome</keyword>
<dbReference type="RefSeq" id="WP_115571588.1">
    <property type="nucleotide sequence ID" value="NZ_NXLT01000009.1"/>
</dbReference>
<dbReference type="EMBL" id="NXLT01000009">
    <property type="protein sequence ID" value="RDU66046.1"/>
    <property type="molecule type" value="Genomic_DNA"/>
</dbReference>
<name>A0A3D8IM91_9HELI</name>
<dbReference type="Pfam" id="PF02613">
    <property type="entry name" value="Nitrate_red_del"/>
    <property type="match status" value="1"/>
</dbReference>